<evidence type="ECO:0000256" key="2">
    <source>
        <dbReference type="ARBA" id="ARBA00022692"/>
    </source>
</evidence>
<proteinExistence type="predicted"/>
<accession>A0A1Y1XBR5</accession>
<dbReference type="OrthoDB" id="2021138at2759"/>
<reference evidence="8 9" key="1">
    <citation type="submission" date="2016-08" db="EMBL/GenBank/DDBJ databases">
        <title>A Parts List for Fungal Cellulosomes Revealed by Comparative Genomics.</title>
        <authorList>
            <consortium name="DOE Joint Genome Institute"/>
            <person name="Haitjema C.H."/>
            <person name="Gilmore S.P."/>
            <person name="Henske J.K."/>
            <person name="Solomon K.V."/>
            <person name="De Groot R."/>
            <person name="Kuo A."/>
            <person name="Mondo S.J."/>
            <person name="Salamov A.A."/>
            <person name="Labutti K."/>
            <person name="Zhao Z."/>
            <person name="Chiniquy J."/>
            <person name="Barry K."/>
            <person name="Brewer H.M."/>
            <person name="Purvine S.O."/>
            <person name="Wright A.T."/>
            <person name="Boxma B."/>
            <person name="Van Alen T."/>
            <person name="Hackstein J.H."/>
            <person name="Baker S.E."/>
            <person name="Grigoriev I.V."/>
            <person name="O'Malley M.A."/>
        </authorList>
    </citation>
    <scope>NUCLEOTIDE SEQUENCE [LARGE SCALE GENOMIC DNA]</scope>
    <source>
        <strain evidence="8 9">S4</strain>
    </source>
</reference>
<feature type="transmembrane region" description="Helical" evidence="5">
    <location>
        <begin position="348"/>
        <end position="372"/>
    </location>
</feature>
<keyword evidence="3 5" id="KW-1133">Transmembrane helix</keyword>
<dbReference type="Gene3D" id="3.40.190.10">
    <property type="entry name" value="Periplasmic binding protein-like II"/>
    <property type="match status" value="4"/>
</dbReference>
<evidence type="ECO:0000256" key="3">
    <source>
        <dbReference type="ARBA" id="ARBA00022989"/>
    </source>
</evidence>
<feature type="domain" description="G-protein coupled receptors family 3 profile" evidence="7">
    <location>
        <begin position="278"/>
        <end position="473"/>
    </location>
</feature>
<keyword evidence="6" id="KW-0732">Signal</keyword>
<name>A0A1Y1XBR5_9FUNG</name>
<feature type="transmembrane region" description="Helical" evidence="5">
    <location>
        <begin position="308"/>
        <end position="328"/>
    </location>
</feature>
<dbReference type="AlphaFoldDB" id="A0A1Y1XBR5"/>
<dbReference type="InterPro" id="IPR017978">
    <property type="entry name" value="GPCR_3_C"/>
</dbReference>
<feature type="transmembrane region" description="Helical" evidence="5">
    <location>
        <begin position="277"/>
        <end position="296"/>
    </location>
</feature>
<feature type="transmembrane region" description="Helical" evidence="5">
    <location>
        <begin position="465"/>
        <end position="489"/>
    </location>
</feature>
<feature type="transmembrane region" description="Helical" evidence="5">
    <location>
        <begin position="906"/>
        <end position="931"/>
    </location>
</feature>
<evidence type="ECO:0000256" key="4">
    <source>
        <dbReference type="ARBA" id="ARBA00023136"/>
    </source>
</evidence>
<gene>
    <name evidence="8" type="ORF">BCR32DRAFT_243605</name>
</gene>
<evidence type="ECO:0000259" key="7">
    <source>
        <dbReference type="Pfam" id="PF00003"/>
    </source>
</evidence>
<organism evidence="8 9">
    <name type="scientific">Anaeromyces robustus</name>
    <dbReference type="NCBI Taxonomy" id="1754192"/>
    <lineage>
        <taxon>Eukaryota</taxon>
        <taxon>Fungi</taxon>
        <taxon>Fungi incertae sedis</taxon>
        <taxon>Chytridiomycota</taxon>
        <taxon>Chytridiomycota incertae sedis</taxon>
        <taxon>Neocallimastigomycetes</taxon>
        <taxon>Neocallimastigales</taxon>
        <taxon>Neocallimastigaceae</taxon>
        <taxon>Anaeromyces</taxon>
    </lineage>
</organism>
<feature type="transmembrane region" description="Helical" evidence="5">
    <location>
        <begin position="794"/>
        <end position="815"/>
    </location>
</feature>
<comment type="caution">
    <text evidence="8">The sequence shown here is derived from an EMBL/GenBank/DDBJ whole genome shotgun (WGS) entry which is preliminary data.</text>
</comment>
<dbReference type="InterPro" id="IPR050490">
    <property type="entry name" value="Bact_solute-bd_prot1"/>
</dbReference>
<keyword evidence="2 5" id="KW-0812">Transmembrane</keyword>
<feature type="transmembrane region" description="Helical" evidence="5">
    <location>
        <begin position="827"/>
        <end position="843"/>
    </location>
</feature>
<feature type="transmembrane region" description="Helical" evidence="5">
    <location>
        <begin position="393"/>
        <end position="416"/>
    </location>
</feature>
<dbReference type="SUPFAM" id="SSF53850">
    <property type="entry name" value="Periplasmic binding protein-like II"/>
    <property type="match status" value="2"/>
</dbReference>
<dbReference type="InterPro" id="IPR006059">
    <property type="entry name" value="SBP"/>
</dbReference>
<evidence type="ECO:0000256" key="1">
    <source>
        <dbReference type="ARBA" id="ARBA00004141"/>
    </source>
</evidence>
<feature type="transmembrane region" description="Helical" evidence="5">
    <location>
        <begin position="975"/>
        <end position="1000"/>
    </location>
</feature>
<feature type="transmembrane region" description="Helical" evidence="5">
    <location>
        <begin position="428"/>
        <end position="453"/>
    </location>
</feature>
<evidence type="ECO:0000256" key="6">
    <source>
        <dbReference type="SAM" id="SignalP"/>
    </source>
</evidence>
<evidence type="ECO:0000313" key="9">
    <source>
        <dbReference type="Proteomes" id="UP000193944"/>
    </source>
</evidence>
<keyword evidence="4 5" id="KW-0472">Membrane</keyword>
<dbReference type="Proteomes" id="UP000193944">
    <property type="component" value="Unassembled WGS sequence"/>
</dbReference>
<feature type="chain" id="PRO_5012349983" evidence="6">
    <location>
        <begin position="19"/>
        <end position="1147"/>
    </location>
</feature>
<dbReference type="GO" id="GO:0004930">
    <property type="term" value="F:G protein-coupled receptor activity"/>
    <property type="evidence" value="ECO:0007669"/>
    <property type="project" value="InterPro"/>
</dbReference>
<sequence>MILILLFNLLLLNKFCFGATVLNAVAYSIYDEGQIFTPIINDFNKYSENNNLNITINLNLLTTLNSTYSGIDFGSLIETLNKKKSTKYDFYFYDSLYSENYGSHFLDLKKWIPQEYIDNYDPSTLKQTCMYNDKLIGFPVTLDYMVLYSDEKLLKKYNKTIPLTWDELLETSKYILDHEKKENNTELIAYNGLFSNDDHGTFSTYEYIYSYRDSKDSPFPDITSQNAIDALEMMKKMKQEIASDYIFNANSYSTINNLMHYGSALFLKFWILAEPLLNFWFISISGSFIMLISFFTEIGHVTNFKCHLRPLLISYGISLNFLPILHKLVLILPLHNNSLLKYIRNHKYIFLLFFLVLETMINSIYLTLSYDIKNTINNKKFFQKCKWKNFQSILLYSLLIPFMKLIFISILLLLIFTEWNIKKYCMEIKFIVIAIYIDILFSVILFIVDLISINNYIFDFIIRQYSILIISISNYLFLYDYKIIIALLYKDKYCSYYTDNNNTEEINVKSLTLNAVAFHFDGNTLIYSSLVDDFNQYSKENNLDISIKLNLLTSLNSTNSFTDFGSMIEALLKKKTNKYDLYFYDSVYISKYYDHLLDLYDLIPEEHLIKFDPNIVSKFSIYKNKLVGLPYTVIYTALYSNKALLKKYNRRIPKTWEELMETSKYIMDEEKNLNNTELMTYNGLFSDDDLGTYNINQFIYSYRESVESPFPDFTSENAVNALKMIKKLKEEIASESLEKVDHLTRFYNISIHPKESTLGFSFFILLSLTIIIMLISIIFLYLESFCAFFKFLSISNWILTIIGSIFIILSCFTKYGEVNVTKCCLKILFLSFGFTFTYIPILYKLIINFPEKNQISSWIKKHKYIYISFFIIMDIILNSILFINPYSVKNILNDNGHYHICKMENVSTVLIIISIFCFKFSIIIIMLMLIFFEWNIKSTHYDIRFIVSSIYMDSIGVIVLFLFSSIDIGEYKLEFILHICILLIISLTNYIFIYCSRILFGLLNLKNVKVDIIKNINEISYALELNVLGYTLYEDSQVFSPMVNDFNNYSSKNNLNITINLNMLTNQNSTFDLSDYGSMVETLLKKKSKKYDFIIYDIIYTPKFAPYFLNLYNNIEKEHLDVYDKNILTQSSVYNNRLVGLVNNNFF</sequence>
<dbReference type="GO" id="GO:0016020">
    <property type="term" value="C:membrane"/>
    <property type="evidence" value="ECO:0007669"/>
    <property type="project" value="UniProtKB-SubCell"/>
</dbReference>
<feature type="transmembrane region" description="Helical" evidence="5">
    <location>
        <begin position="864"/>
        <end position="886"/>
    </location>
</feature>
<comment type="subcellular location">
    <subcellularLocation>
        <location evidence="1">Membrane</location>
        <topology evidence="1">Multi-pass membrane protein</topology>
    </subcellularLocation>
</comment>
<dbReference type="PANTHER" id="PTHR43649:SF12">
    <property type="entry name" value="DIACETYLCHITOBIOSE BINDING PROTEIN DASA"/>
    <property type="match status" value="1"/>
</dbReference>
<reference evidence="8 9" key="2">
    <citation type="submission" date="2016-08" db="EMBL/GenBank/DDBJ databases">
        <title>Pervasive Adenine N6-methylation of Active Genes in Fungi.</title>
        <authorList>
            <consortium name="DOE Joint Genome Institute"/>
            <person name="Mondo S.J."/>
            <person name="Dannebaum R.O."/>
            <person name="Kuo R.C."/>
            <person name="Labutti K."/>
            <person name="Haridas S."/>
            <person name="Kuo A."/>
            <person name="Salamov A."/>
            <person name="Ahrendt S.R."/>
            <person name="Lipzen A."/>
            <person name="Sullivan W."/>
            <person name="Andreopoulos W.B."/>
            <person name="Clum A."/>
            <person name="Lindquist E."/>
            <person name="Daum C."/>
            <person name="Ramamoorthy G.K."/>
            <person name="Gryganskyi A."/>
            <person name="Culley D."/>
            <person name="Magnuson J.K."/>
            <person name="James T.Y."/>
            <person name="O'Malley M.A."/>
            <person name="Stajich J.E."/>
            <person name="Spatafora J.W."/>
            <person name="Visel A."/>
            <person name="Grigoriev I.V."/>
        </authorList>
    </citation>
    <scope>NUCLEOTIDE SEQUENCE [LARGE SCALE GENOMIC DNA]</scope>
    <source>
        <strain evidence="8 9">S4</strain>
    </source>
</reference>
<feature type="transmembrane region" description="Helical" evidence="5">
    <location>
        <begin position="758"/>
        <end position="782"/>
    </location>
</feature>
<feature type="transmembrane region" description="Helical" evidence="5">
    <location>
        <begin position="943"/>
        <end position="963"/>
    </location>
</feature>
<dbReference type="Pfam" id="PF00003">
    <property type="entry name" value="7tm_3"/>
    <property type="match status" value="1"/>
</dbReference>
<dbReference type="PANTHER" id="PTHR43649">
    <property type="entry name" value="ARABINOSE-BINDING PROTEIN-RELATED"/>
    <property type="match status" value="1"/>
</dbReference>
<keyword evidence="9" id="KW-1185">Reference proteome</keyword>
<evidence type="ECO:0000313" key="8">
    <source>
        <dbReference type="EMBL" id="ORX83189.1"/>
    </source>
</evidence>
<protein>
    <submittedName>
        <fullName evidence="8">Periplasmic binding protein-like II</fullName>
    </submittedName>
</protein>
<evidence type="ECO:0000256" key="5">
    <source>
        <dbReference type="SAM" id="Phobius"/>
    </source>
</evidence>
<feature type="signal peptide" evidence="6">
    <location>
        <begin position="1"/>
        <end position="18"/>
    </location>
</feature>
<dbReference type="EMBL" id="MCFG01000078">
    <property type="protein sequence ID" value="ORX83189.1"/>
    <property type="molecule type" value="Genomic_DNA"/>
</dbReference>
<dbReference type="Pfam" id="PF13416">
    <property type="entry name" value="SBP_bac_8"/>
    <property type="match status" value="2"/>
</dbReference>